<dbReference type="Proteomes" id="UP000595823">
    <property type="component" value="Chromosome"/>
</dbReference>
<feature type="transmembrane region" description="Helical" evidence="1">
    <location>
        <begin position="145"/>
        <end position="166"/>
    </location>
</feature>
<reference evidence="2 3" key="1">
    <citation type="submission" date="2020-06" db="EMBL/GenBank/DDBJ databases">
        <title>Genomic analysis of Salicibibacter sp. NKC5-3.</title>
        <authorList>
            <person name="Oh Y.J."/>
        </authorList>
    </citation>
    <scope>NUCLEOTIDE SEQUENCE [LARGE SCALE GENOMIC DNA]</scope>
    <source>
        <strain evidence="2 3">NKC5-3</strain>
    </source>
</reference>
<dbReference type="Pfam" id="PF12730">
    <property type="entry name" value="ABC2_membrane_4"/>
    <property type="match status" value="1"/>
</dbReference>
<dbReference type="KEGG" id="scia:HUG15_20190"/>
<keyword evidence="1" id="KW-0472">Membrane</keyword>
<dbReference type="PANTHER" id="PTHR37305:SF1">
    <property type="entry name" value="MEMBRANE PROTEIN"/>
    <property type="match status" value="1"/>
</dbReference>
<accession>A0A7T7CD64</accession>
<gene>
    <name evidence="2" type="ORF">HUG15_20190</name>
</gene>
<dbReference type="RefSeq" id="WP_200125232.1">
    <property type="nucleotide sequence ID" value="NZ_CP054705.1"/>
</dbReference>
<dbReference type="EMBL" id="CP054705">
    <property type="protein sequence ID" value="QQK77674.1"/>
    <property type="molecule type" value="Genomic_DNA"/>
</dbReference>
<organism evidence="2 3">
    <name type="scientific">Salicibibacter cibarius</name>
    <dbReference type="NCBI Taxonomy" id="2743000"/>
    <lineage>
        <taxon>Bacteria</taxon>
        <taxon>Bacillati</taxon>
        <taxon>Bacillota</taxon>
        <taxon>Bacilli</taxon>
        <taxon>Bacillales</taxon>
        <taxon>Bacillaceae</taxon>
        <taxon>Salicibibacter</taxon>
    </lineage>
</organism>
<evidence type="ECO:0000313" key="2">
    <source>
        <dbReference type="EMBL" id="QQK77674.1"/>
    </source>
</evidence>
<evidence type="ECO:0000313" key="3">
    <source>
        <dbReference type="Proteomes" id="UP000595823"/>
    </source>
</evidence>
<feature type="transmembrane region" description="Helical" evidence="1">
    <location>
        <begin position="57"/>
        <end position="77"/>
    </location>
</feature>
<feature type="transmembrane region" description="Helical" evidence="1">
    <location>
        <begin position="98"/>
        <end position="125"/>
    </location>
</feature>
<proteinExistence type="predicted"/>
<dbReference type="PANTHER" id="PTHR37305">
    <property type="entry name" value="INTEGRAL MEMBRANE PROTEIN-RELATED"/>
    <property type="match status" value="1"/>
</dbReference>
<feature type="transmembrane region" description="Helical" evidence="1">
    <location>
        <begin position="222"/>
        <end position="244"/>
    </location>
</feature>
<keyword evidence="3" id="KW-1185">Reference proteome</keyword>
<keyword evidence="1" id="KW-1133">Transmembrane helix</keyword>
<keyword evidence="1" id="KW-0812">Transmembrane</keyword>
<dbReference type="AlphaFoldDB" id="A0A7T7CD64"/>
<sequence length="252" mass="27492">MTNVVAELLKLKRSIMLLLIPLATLAPVILSFGPAYVEYLATGNMIDVSQLFQGNVIFLNLMIGLPLFALITGEVFVREYQLKTINHLFTSPGRRGQFLLSKLMVIFIYIVLTFIFSMCLTLMIAEIGKQANIVSSLSNGLISSYLQLYGLSILMQFSLVPITVVVSITTKTIIAPIIVAIFGVIVAGVGLGSQWATVFPWAAPTRIIFALTDYGNYGDLNVAIAIAVLIIVFSVALLLSMFLYEKADVDGD</sequence>
<protein>
    <submittedName>
        <fullName evidence="2">ABC transporter permease</fullName>
    </submittedName>
</protein>
<feature type="transmembrane region" description="Helical" evidence="1">
    <location>
        <begin position="15"/>
        <end position="37"/>
    </location>
</feature>
<evidence type="ECO:0000256" key="1">
    <source>
        <dbReference type="SAM" id="Phobius"/>
    </source>
</evidence>
<name>A0A7T7CD64_9BACI</name>
<feature type="transmembrane region" description="Helical" evidence="1">
    <location>
        <begin position="173"/>
        <end position="202"/>
    </location>
</feature>